<keyword evidence="9 13" id="KW-0862">Zinc</keyword>
<keyword evidence="10 13" id="KW-0521">NADP</keyword>
<keyword evidence="6 13" id="KW-0686">Riboflavin biosynthesis</keyword>
<dbReference type="InterPro" id="IPR004794">
    <property type="entry name" value="Eubact_RibD"/>
</dbReference>
<dbReference type="InterPro" id="IPR011549">
    <property type="entry name" value="RibD_C"/>
</dbReference>
<dbReference type="PIRSF" id="PIRSF006769">
    <property type="entry name" value="RibD"/>
    <property type="match status" value="1"/>
</dbReference>
<comment type="similarity">
    <text evidence="5 13">In the C-terminal section; belongs to the HTP reductase family.</text>
</comment>
<keyword evidence="8 13" id="KW-0378">Hydrolase</keyword>
<evidence type="ECO:0000256" key="14">
    <source>
        <dbReference type="PIRSR" id="PIRSR006769-1"/>
    </source>
</evidence>
<proteinExistence type="inferred from homology"/>
<feature type="binding site" evidence="15">
    <location>
        <position position="189"/>
    </location>
    <ligand>
        <name>substrate</name>
    </ligand>
</feature>
<feature type="binding site" evidence="15">
    <location>
        <position position="173"/>
    </location>
    <ligand>
        <name>substrate</name>
    </ligand>
</feature>
<dbReference type="FunFam" id="3.40.140.10:FF:000025">
    <property type="entry name" value="Riboflavin biosynthesis protein RibD"/>
    <property type="match status" value="1"/>
</dbReference>
<dbReference type="InterPro" id="IPR016193">
    <property type="entry name" value="Cytidine_deaminase-like"/>
</dbReference>
<name>A3ZT34_9BACT</name>
<evidence type="ECO:0000256" key="12">
    <source>
        <dbReference type="ARBA" id="ARBA00023268"/>
    </source>
</evidence>
<dbReference type="eggNOG" id="COG0117">
    <property type="taxonomic scope" value="Bacteria"/>
</dbReference>
<evidence type="ECO:0000256" key="5">
    <source>
        <dbReference type="ARBA" id="ARBA00007417"/>
    </source>
</evidence>
<evidence type="ECO:0000256" key="1">
    <source>
        <dbReference type="ARBA" id="ARBA00002151"/>
    </source>
</evidence>
<dbReference type="InterPro" id="IPR016192">
    <property type="entry name" value="APOBEC/CMP_deaminase_Zn-bd"/>
</dbReference>
<dbReference type="NCBIfam" id="TIGR00227">
    <property type="entry name" value="ribD_Cterm"/>
    <property type="match status" value="1"/>
</dbReference>
<dbReference type="eggNOG" id="COG1985">
    <property type="taxonomic scope" value="Bacteria"/>
</dbReference>
<evidence type="ECO:0000256" key="4">
    <source>
        <dbReference type="ARBA" id="ARBA00005259"/>
    </source>
</evidence>
<feature type="binding site" evidence="15">
    <location>
        <position position="298"/>
    </location>
    <ligand>
        <name>substrate</name>
    </ligand>
</feature>
<comment type="cofactor">
    <cofactor evidence="13 16">
        <name>Zn(2+)</name>
        <dbReference type="ChEBI" id="CHEBI:29105"/>
    </cofactor>
    <text evidence="13 16">Binds 1 zinc ion.</text>
</comment>
<evidence type="ECO:0000256" key="2">
    <source>
        <dbReference type="ARBA" id="ARBA00004882"/>
    </source>
</evidence>
<dbReference type="GO" id="GO:0008835">
    <property type="term" value="F:diaminohydroxyphosphoribosylaminopyrimidine deaminase activity"/>
    <property type="evidence" value="ECO:0007669"/>
    <property type="project" value="UniProtKB-EC"/>
</dbReference>
<evidence type="ECO:0000256" key="16">
    <source>
        <dbReference type="PIRSR" id="PIRSR006769-3"/>
    </source>
</evidence>
<evidence type="ECO:0000259" key="17">
    <source>
        <dbReference type="PROSITE" id="PS51747"/>
    </source>
</evidence>
<dbReference type="CDD" id="cd01284">
    <property type="entry name" value="Riboflavin_deaminase-reductase"/>
    <property type="match status" value="1"/>
</dbReference>
<dbReference type="SUPFAM" id="SSF53597">
    <property type="entry name" value="Dihydrofolate reductase-like"/>
    <property type="match status" value="1"/>
</dbReference>
<gene>
    <name evidence="18" type="ORF">DSM3645_11472</name>
</gene>
<dbReference type="EC" id="3.5.4.26" evidence="13"/>
<dbReference type="STRING" id="314230.DSM3645_11472"/>
<keyword evidence="11 13" id="KW-0560">Oxidoreductase</keyword>
<feature type="binding site" evidence="16">
    <location>
        <position position="54"/>
    </location>
    <ligand>
        <name>Zn(2+)</name>
        <dbReference type="ChEBI" id="CHEBI:29105"/>
        <note>catalytic</note>
    </ligand>
</feature>
<dbReference type="InterPro" id="IPR050765">
    <property type="entry name" value="Riboflavin_Biosynth_HTPR"/>
</dbReference>
<evidence type="ECO:0000256" key="15">
    <source>
        <dbReference type="PIRSR" id="PIRSR006769-2"/>
    </source>
</evidence>
<dbReference type="EMBL" id="AANZ01000009">
    <property type="protein sequence ID" value="EAQ80462.1"/>
    <property type="molecule type" value="Genomic_DNA"/>
</dbReference>
<feature type="active site" description="Proton donor" evidence="14">
    <location>
        <position position="56"/>
    </location>
</feature>
<dbReference type="Gene3D" id="3.40.140.10">
    <property type="entry name" value="Cytidine Deaminase, domain 2"/>
    <property type="match status" value="1"/>
</dbReference>
<evidence type="ECO:0000256" key="13">
    <source>
        <dbReference type="PIRNR" id="PIRNR006769"/>
    </source>
</evidence>
<evidence type="ECO:0000256" key="10">
    <source>
        <dbReference type="ARBA" id="ARBA00022857"/>
    </source>
</evidence>
<keyword evidence="7 13" id="KW-0479">Metal-binding</keyword>
<comment type="catalytic activity">
    <reaction evidence="13">
        <text>2,5-diamino-6-hydroxy-4-(5-phosphoribosylamino)-pyrimidine + H2O + H(+) = 5-amino-6-(5-phospho-D-ribosylamino)uracil + NH4(+)</text>
        <dbReference type="Rhea" id="RHEA:21868"/>
        <dbReference type="ChEBI" id="CHEBI:15377"/>
        <dbReference type="ChEBI" id="CHEBI:15378"/>
        <dbReference type="ChEBI" id="CHEBI:28938"/>
        <dbReference type="ChEBI" id="CHEBI:58453"/>
        <dbReference type="ChEBI" id="CHEBI:58614"/>
        <dbReference type="EC" id="3.5.4.26"/>
    </reaction>
</comment>
<feature type="binding site" evidence="15">
    <location>
        <position position="205"/>
    </location>
    <ligand>
        <name>NADP(+)</name>
        <dbReference type="ChEBI" id="CHEBI:58349"/>
    </ligand>
</feature>
<dbReference type="EC" id="1.1.1.193" evidence="13"/>
<evidence type="ECO:0000256" key="6">
    <source>
        <dbReference type="ARBA" id="ARBA00022619"/>
    </source>
</evidence>
<feature type="binding site" evidence="15">
    <location>
        <position position="212"/>
    </location>
    <ligand>
        <name>substrate</name>
    </ligand>
</feature>
<comment type="caution">
    <text evidence="18">The sequence shown here is derived from an EMBL/GenBank/DDBJ whole genome shotgun (WGS) entry which is preliminary data.</text>
</comment>
<evidence type="ECO:0000256" key="7">
    <source>
        <dbReference type="ARBA" id="ARBA00022723"/>
    </source>
</evidence>
<dbReference type="PROSITE" id="PS51747">
    <property type="entry name" value="CYT_DCMP_DEAMINASES_2"/>
    <property type="match status" value="1"/>
</dbReference>
<dbReference type="Pfam" id="PF01872">
    <property type="entry name" value="RibD_C"/>
    <property type="match status" value="1"/>
</dbReference>
<dbReference type="Gene3D" id="3.40.430.10">
    <property type="entry name" value="Dihydrofolate Reductase, subunit A"/>
    <property type="match status" value="1"/>
</dbReference>
<dbReference type="GO" id="GO:0008703">
    <property type="term" value="F:5-amino-6-(5-phosphoribosylamino)uracil reductase activity"/>
    <property type="evidence" value="ECO:0007669"/>
    <property type="project" value="UniProtKB-EC"/>
</dbReference>
<feature type="binding site" evidence="16">
    <location>
        <position position="80"/>
    </location>
    <ligand>
        <name>Zn(2+)</name>
        <dbReference type="ChEBI" id="CHEBI:29105"/>
        <note>catalytic</note>
    </ligand>
</feature>
<feature type="binding site" evidence="15">
    <location>
        <position position="201"/>
    </location>
    <ligand>
        <name>NADP(+)</name>
        <dbReference type="ChEBI" id="CHEBI:58349"/>
    </ligand>
</feature>
<feature type="binding site" evidence="15">
    <location>
        <position position="175"/>
    </location>
    <ligand>
        <name>NADP(+)</name>
        <dbReference type="ChEBI" id="CHEBI:58349"/>
    </ligand>
</feature>
<dbReference type="PANTHER" id="PTHR38011">
    <property type="entry name" value="DIHYDROFOLATE REDUCTASE FAMILY PROTEIN (AFU_ORTHOLOGUE AFUA_8G06820)"/>
    <property type="match status" value="1"/>
</dbReference>
<dbReference type="InterPro" id="IPR002125">
    <property type="entry name" value="CMP_dCMP_dom"/>
</dbReference>
<feature type="domain" description="CMP/dCMP-type deaminase" evidence="17">
    <location>
        <begin position="5"/>
        <end position="128"/>
    </location>
</feature>
<comment type="function">
    <text evidence="1 13">Converts 2,5-diamino-6-(ribosylamino)-4(3h)-pyrimidinone 5'-phosphate into 5-amino-6-(ribosylamino)-2,4(1h,3h)-pyrimidinedione 5'-phosphate.</text>
</comment>
<dbReference type="PANTHER" id="PTHR38011:SF7">
    <property type="entry name" value="2,5-DIAMINO-6-RIBOSYLAMINO-4(3H)-PYRIMIDINONE 5'-PHOSPHATE REDUCTASE"/>
    <property type="match status" value="1"/>
</dbReference>
<dbReference type="NCBIfam" id="TIGR00326">
    <property type="entry name" value="eubact_ribD"/>
    <property type="match status" value="1"/>
</dbReference>
<evidence type="ECO:0000256" key="9">
    <source>
        <dbReference type="ARBA" id="ARBA00022833"/>
    </source>
</evidence>
<reference evidence="18 19" key="1">
    <citation type="submission" date="2006-02" db="EMBL/GenBank/DDBJ databases">
        <authorList>
            <person name="Amann R."/>
            <person name="Ferriera S."/>
            <person name="Johnson J."/>
            <person name="Kravitz S."/>
            <person name="Halpern A."/>
            <person name="Remington K."/>
            <person name="Beeson K."/>
            <person name="Tran B."/>
            <person name="Rogers Y.-H."/>
            <person name="Friedman R."/>
            <person name="Venter J.C."/>
        </authorList>
    </citation>
    <scope>NUCLEOTIDE SEQUENCE [LARGE SCALE GENOMIC DNA]</scope>
    <source>
        <strain evidence="18 19">DSM 3645</strain>
    </source>
</reference>
<dbReference type="UniPathway" id="UPA00275">
    <property type="reaction ID" value="UER00401"/>
</dbReference>
<dbReference type="GO" id="GO:0009231">
    <property type="term" value="P:riboflavin biosynthetic process"/>
    <property type="evidence" value="ECO:0007669"/>
    <property type="project" value="UniProtKB-UniPathway"/>
</dbReference>
<sequence length="373" mass="39320">MQFSADDERHMREALQLAALGQGAAEPNPMVGCVLVQHGQVIGRGYHAKYGGPHAERAALSDCGDKQVNGATAYVTLEPCCHHGKTPPCTDALIAAKVARVVIAQQDPFGLVDGGGIDQLKAAGISVQVGLLEAEAQRLNAPYRKLLATGRPWVIAKWAMTLDGKLATHTGHSRWISNELARERVHQLRGRMDAIVVGSRTAQLDDPLLTVRPAGLRTPLRVVVDGDATLSPTHQLVQTAREVPVLVAVKAEADPARCAALQQAGCEIFAGGGADHGQRLDALLIELGQRRLTNILVEGGAGLLGQFLALGQIDEVFAFIAPKLIGGAQAPSPIGGDGWSDMSEALALSDVSIESLGDNVLMHGLAGNNFTKR</sequence>
<feature type="binding site" evidence="15">
    <location>
        <position position="209"/>
    </location>
    <ligand>
        <name>substrate</name>
    </ligand>
</feature>
<keyword evidence="12" id="KW-0511">Multifunctional enzyme</keyword>
<dbReference type="RefSeq" id="WP_002655891.1">
    <property type="nucleotide sequence ID" value="NZ_CH672377.1"/>
</dbReference>
<evidence type="ECO:0000313" key="19">
    <source>
        <dbReference type="Proteomes" id="UP000004358"/>
    </source>
</evidence>
<feature type="binding site" evidence="15">
    <location>
        <position position="159"/>
    </location>
    <ligand>
        <name>NADP(+)</name>
        <dbReference type="ChEBI" id="CHEBI:58349"/>
    </ligand>
</feature>
<comment type="pathway">
    <text evidence="2 13">Cofactor biosynthesis; riboflavin biosynthesis; 5-amino-6-(D-ribitylamino)uracil from GTP: step 2/4.</text>
</comment>
<dbReference type="GO" id="GO:0050661">
    <property type="term" value="F:NADP binding"/>
    <property type="evidence" value="ECO:0007669"/>
    <property type="project" value="InterPro"/>
</dbReference>
<dbReference type="PROSITE" id="PS00903">
    <property type="entry name" value="CYT_DCMP_DEAMINASES_1"/>
    <property type="match status" value="1"/>
</dbReference>
<dbReference type="InterPro" id="IPR024072">
    <property type="entry name" value="DHFR-like_dom_sf"/>
</dbReference>
<evidence type="ECO:0000256" key="3">
    <source>
        <dbReference type="ARBA" id="ARBA00004910"/>
    </source>
</evidence>
<dbReference type="SUPFAM" id="SSF53927">
    <property type="entry name" value="Cytidine deaminase-like"/>
    <property type="match status" value="1"/>
</dbReference>
<comment type="similarity">
    <text evidence="4 13">In the N-terminal section; belongs to the cytidine and deoxycytidylate deaminase family.</text>
</comment>
<comment type="pathway">
    <text evidence="3 13">Cofactor biosynthesis; riboflavin biosynthesis; 5-amino-6-(D-ribitylamino)uracil from GTP: step 3/4.</text>
</comment>
<dbReference type="GO" id="GO:0008270">
    <property type="term" value="F:zinc ion binding"/>
    <property type="evidence" value="ECO:0007669"/>
    <property type="project" value="InterPro"/>
</dbReference>
<dbReference type="AlphaFoldDB" id="A3ZT34"/>
<accession>A3ZT34</accession>
<evidence type="ECO:0000256" key="8">
    <source>
        <dbReference type="ARBA" id="ARBA00022801"/>
    </source>
</evidence>
<comment type="catalytic activity">
    <reaction evidence="13">
        <text>5-amino-6-(5-phospho-D-ribitylamino)uracil + NADP(+) = 5-amino-6-(5-phospho-D-ribosylamino)uracil + NADPH + H(+)</text>
        <dbReference type="Rhea" id="RHEA:17845"/>
        <dbReference type="ChEBI" id="CHEBI:15378"/>
        <dbReference type="ChEBI" id="CHEBI:57783"/>
        <dbReference type="ChEBI" id="CHEBI:58349"/>
        <dbReference type="ChEBI" id="CHEBI:58421"/>
        <dbReference type="ChEBI" id="CHEBI:58453"/>
        <dbReference type="EC" id="1.1.1.193"/>
    </reaction>
</comment>
<organism evidence="18 19">
    <name type="scientific">Blastopirellula marina DSM 3645</name>
    <dbReference type="NCBI Taxonomy" id="314230"/>
    <lineage>
        <taxon>Bacteria</taxon>
        <taxon>Pseudomonadati</taxon>
        <taxon>Planctomycetota</taxon>
        <taxon>Planctomycetia</taxon>
        <taxon>Pirellulales</taxon>
        <taxon>Pirellulaceae</taxon>
        <taxon>Blastopirellula</taxon>
    </lineage>
</organism>
<evidence type="ECO:0000256" key="11">
    <source>
        <dbReference type="ARBA" id="ARBA00023002"/>
    </source>
</evidence>
<dbReference type="InterPro" id="IPR002734">
    <property type="entry name" value="RibDG_C"/>
</dbReference>
<feature type="binding site" evidence="16">
    <location>
        <position position="89"/>
    </location>
    <ligand>
        <name>Zn(2+)</name>
        <dbReference type="ChEBI" id="CHEBI:29105"/>
        <note>catalytic</note>
    </ligand>
</feature>
<protein>
    <recommendedName>
        <fullName evidence="13">Riboflavin biosynthesis protein RibD</fullName>
    </recommendedName>
    <domain>
        <recommendedName>
            <fullName evidence="13">Diaminohydroxyphosphoribosylaminopyrimidine deaminase</fullName>
            <shortName evidence="13">DRAP deaminase</shortName>
            <ecNumber evidence="13">3.5.4.26</ecNumber>
        </recommendedName>
        <alternativeName>
            <fullName evidence="13">Riboflavin-specific deaminase</fullName>
        </alternativeName>
    </domain>
    <domain>
        <recommendedName>
            <fullName evidence="13">5-amino-6-(5-phosphoribosylamino)uracil reductase</fullName>
            <ecNumber evidence="13">1.1.1.193</ecNumber>
        </recommendedName>
        <alternativeName>
            <fullName evidence="13">HTP reductase</fullName>
        </alternativeName>
    </domain>
</protein>
<dbReference type="HOGENOM" id="CLU_036590_1_2_0"/>
<evidence type="ECO:0000313" key="18">
    <source>
        <dbReference type="EMBL" id="EAQ80462.1"/>
    </source>
</evidence>
<dbReference type="Proteomes" id="UP000004358">
    <property type="component" value="Unassembled WGS sequence"/>
</dbReference>
<dbReference type="Pfam" id="PF00383">
    <property type="entry name" value="dCMP_cyt_deam_1"/>
    <property type="match status" value="1"/>
</dbReference>